<evidence type="ECO:0000259" key="6">
    <source>
        <dbReference type="Pfam" id="PF01699"/>
    </source>
</evidence>
<dbReference type="InterPro" id="IPR044880">
    <property type="entry name" value="NCX_ion-bd_dom_sf"/>
</dbReference>
<comment type="subcellular location">
    <subcellularLocation>
        <location evidence="1">Membrane</location>
        <topology evidence="1">Multi-pass membrane protein</topology>
    </subcellularLocation>
</comment>
<organism evidence="7 8">
    <name type="scientific">Frigoriglobus tundricola</name>
    <dbReference type="NCBI Taxonomy" id="2774151"/>
    <lineage>
        <taxon>Bacteria</taxon>
        <taxon>Pseudomonadati</taxon>
        <taxon>Planctomycetota</taxon>
        <taxon>Planctomycetia</taxon>
        <taxon>Gemmatales</taxon>
        <taxon>Gemmataceae</taxon>
        <taxon>Frigoriglobus</taxon>
    </lineage>
</organism>
<feature type="transmembrane region" description="Helical" evidence="5">
    <location>
        <begin position="339"/>
        <end position="355"/>
    </location>
</feature>
<protein>
    <recommendedName>
        <fullName evidence="6">Sodium/calcium exchanger membrane region domain-containing protein</fullName>
    </recommendedName>
</protein>
<feature type="transmembrane region" description="Helical" evidence="5">
    <location>
        <begin position="250"/>
        <end position="268"/>
    </location>
</feature>
<keyword evidence="8" id="KW-1185">Reference proteome</keyword>
<name>A0A6M5Z0P9_9BACT</name>
<dbReference type="GO" id="GO:0005262">
    <property type="term" value="F:calcium channel activity"/>
    <property type="evidence" value="ECO:0007669"/>
    <property type="project" value="TreeGrafter"/>
</dbReference>
<keyword evidence="3 5" id="KW-1133">Transmembrane helix</keyword>
<accession>A0A6M5Z0P9</accession>
<feature type="domain" description="Sodium/calcium exchanger membrane region" evidence="6">
    <location>
        <begin position="41"/>
        <end position="184"/>
    </location>
</feature>
<sequence length="356" mass="37075">MCGYREVGLCAGETRGQKGTTADRNGFVVRLILRGYLVEHVGLFVVGLALLAAGAPLLVFGAARLDRRAGRSPFAVGAVAIGLGPCLAGLAFDLAVLLRPVPQSMPRLAVGNIVGGNVANIGFALAVAALVRPVRATARVFYTAIPLAFGATLLFWFLARISPLSRVDAGFLLAACAVALVLLIRVARRESEDVKAEFAAWVPERVPVWLAVLFALAGAAALVGGALLAAEEALATAVHLKFSSLQLGTTIAAFGTTLPTCVATGVVARRGRVNAALGLVVASVLFNLLLTAGLVAMAQPVLIEERAIMKAIPVMALFTLLLLPVLLNDLSLPRWEGGLMLAAYAGFVIWQVLAGR</sequence>
<evidence type="ECO:0000256" key="3">
    <source>
        <dbReference type="ARBA" id="ARBA00022989"/>
    </source>
</evidence>
<feature type="transmembrane region" description="Helical" evidence="5">
    <location>
        <begin position="307"/>
        <end position="327"/>
    </location>
</feature>
<dbReference type="EMBL" id="CP053452">
    <property type="protein sequence ID" value="QJW99738.1"/>
    <property type="molecule type" value="Genomic_DNA"/>
</dbReference>
<evidence type="ECO:0000256" key="5">
    <source>
        <dbReference type="SAM" id="Phobius"/>
    </source>
</evidence>
<dbReference type="PANTHER" id="PTHR10846">
    <property type="entry name" value="SODIUM/POTASSIUM/CALCIUM EXCHANGER"/>
    <property type="match status" value="1"/>
</dbReference>
<evidence type="ECO:0000313" key="7">
    <source>
        <dbReference type="EMBL" id="QJW99738.1"/>
    </source>
</evidence>
<dbReference type="GO" id="GO:0006874">
    <property type="term" value="P:intracellular calcium ion homeostasis"/>
    <property type="evidence" value="ECO:0007669"/>
    <property type="project" value="TreeGrafter"/>
</dbReference>
<dbReference type="InterPro" id="IPR004481">
    <property type="entry name" value="K/Na/Ca-exchanger"/>
</dbReference>
<dbReference type="GO" id="GO:0008273">
    <property type="term" value="F:calcium, potassium:sodium antiporter activity"/>
    <property type="evidence" value="ECO:0007669"/>
    <property type="project" value="TreeGrafter"/>
</dbReference>
<feature type="transmembrane region" description="Helical" evidence="5">
    <location>
        <begin position="275"/>
        <end position="295"/>
    </location>
</feature>
<dbReference type="Gene3D" id="1.20.1420.30">
    <property type="entry name" value="NCX, central ion-binding region"/>
    <property type="match status" value="1"/>
</dbReference>
<feature type="transmembrane region" description="Helical" evidence="5">
    <location>
        <begin position="41"/>
        <end position="62"/>
    </location>
</feature>
<dbReference type="PANTHER" id="PTHR10846:SF8">
    <property type="entry name" value="INNER MEMBRANE PROTEIN YRBG"/>
    <property type="match status" value="1"/>
</dbReference>
<feature type="transmembrane region" description="Helical" evidence="5">
    <location>
        <begin position="109"/>
        <end position="131"/>
    </location>
</feature>
<dbReference type="GO" id="GO:0005886">
    <property type="term" value="C:plasma membrane"/>
    <property type="evidence" value="ECO:0007669"/>
    <property type="project" value="TreeGrafter"/>
</dbReference>
<feature type="transmembrane region" description="Helical" evidence="5">
    <location>
        <begin position="170"/>
        <end position="187"/>
    </location>
</feature>
<evidence type="ECO:0000256" key="2">
    <source>
        <dbReference type="ARBA" id="ARBA00022692"/>
    </source>
</evidence>
<dbReference type="InterPro" id="IPR004837">
    <property type="entry name" value="NaCa_Exmemb"/>
</dbReference>
<feature type="transmembrane region" description="Helical" evidence="5">
    <location>
        <begin position="140"/>
        <end position="158"/>
    </location>
</feature>
<dbReference type="KEGG" id="ftj:FTUN_7361"/>
<dbReference type="Pfam" id="PF01699">
    <property type="entry name" value="Na_Ca_ex"/>
    <property type="match status" value="2"/>
</dbReference>
<feature type="domain" description="Sodium/calcium exchanger membrane region" evidence="6">
    <location>
        <begin position="212"/>
        <end position="352"/>
    </location>
</feature>
<proteinExistence type="predicted"/>
<evidence type="ECO:0000256" key="1">
    <source>
        <dbReference type="ARBA" id="ARBA00004141"/>
    </source>
</evidence>
<reference evidence="8" key="1">
    <citation type="submission" date="2020-05" db="EMBL/GenBank/DDBJ databases">
        <title>Frigoriglobus tundricola gen. nov., sp. nov., a psychrotolerant cellulolytic planctomycete of the family Gemmataceae with two divergent copies of 16S rRNA gene.</title>
        <authorList>
            <person name="Kulichevskaya I.S."/>
            <person name="Ivanova A.A."/>
            <person name="Naumoff D.G."/>
            <person name="Beletsky A.V."/>
            <person name="Rijpstra W.I.C."/>
            <person name="Sinninghe Damste J.S."/>
            <person name="Mardanov A.V."/>
            <person name="Ravin N.V."/>
            <person name="Dedysh S.N."/>
        </authorList>
    </citation>
    <scope>NUCLEOTIDE SEQUENCE [LARGE SCALE GENOMIC DNA]</scope>
    <source>
        <strain evidence="8">PL17</strain>
    </source>
</reference>
<evidence type="ECO:0000256" key="4">
    <source>
        <dbReference type="ARBA" id="ARBA00023136"/>
    </source>
</evidence>
<keyword evidence="4 5" id="KW-0472">Membrane</keyword>
<feature type="transmembrane region" description="Helical" evidence="5">
    <location>
        <begin position="74"/>
        <end position="97"/>
    </location>
</feature>
<keyword evidence="2 5" id="KW-0812">Transmembrane</keyword>
<dbReference type="AlphaFoldDB" id="A0A6M5Z0P9"/>
<dbReference type="Proteomes" id="UP000503447">
    <property type="component" value="Chromosome"/>
</dbReference>
<evidence type="ECO:0000313" key="8">
    <source>
        <dbReference type="Proteomes" id="UP000503447"/>
    </source>
</evidence>
<gene>
    <name evidence="7" type="ORF">FTUN_7361</name>
</gene>
<feature type="transmembrane region" description="Helical" evidence="5">
    <location>
        <begin position="208"/>
        <end position="230"/>
    </location>
</feature>